<dbReference type="eggNOG" id="COG3474">
    <property type="taxonomic scope" value="Bacteria"/>
</dbReference>
<evidence type="ECO:0000256" key="5">
    <source>
        <dbReference type="ARBA" id="ARBA00023004"/>
    </source>
</evidence>
<gene>
    <name evidence="9" type="ORF">ABENE_04670</name>
</gene>
<dbReference type="AlphaFoldDB" id="V4PI54"/>
<dbReference type="PROSITE" id="PS51007">
    <property type="entry name" value="CYTC"/>
    <property type="match status" value="1"/>
</dbReference>
<dbReference type="Pfam" id="PF00034">
    <property type="entry name" value="Cytochrom_C"/>
    <property type="match status" value="1"/>
</dbReference>
<evidence type="ECO:0000256" key="2">
    <source>
        <dbReference type="ARBA" id="ARBA00022617"/>
    </source>
</evidence>
<protein>
    <recommendedName>
        <fullName evidence="8">Cytochrome c domain-containing protein</fullName>
    </recommendedName>
</protein>
<dbReference type="GO" id="GO:0046872">
    <property type="term" value="F:metal ion binding"/>
    <property type="evidence" value="ECO:0007669"/>
    <property type="project" value="UniProtKB-KW"/>
</dbReference>
<reference evidence="9 10" key="1">
    <citation type="journal article" date="2014" name="Nature">
        <title>Sequential evolution of bacterial morphology by co-option of a developmental regulator.</title>
        <authorList>
            <person name="Jiang C."/>
            <person name="Brown P.J."/>
            <person name="Ducret A."/>
            <person name="Brun Y.V."/>
        </authorList>
    </citation>
    <scope>NUCLEOTIDE SEQUENCE [LARGE SCALE GENOMIC DNA]</scope>
    <source>
        <strain evidence="9 10">DSM 16100</strain>
    </source>
</reference>
<dbReference type="PANTHER" id="PTHR11961">
    <property type="entry name" value="CYTOCHROME C"/>
    <property type="match status" value="1"/>
</dbReference>
<dbReference type="Proteomes" id="UP000017837">
    <property type="component" value="Unassembled WGS sequence"/>
</dbReference>
<evidence type="ECO:0000256" key="1">
    <source>
        <dbReference type="ARBA" id="ARBA00022448"/>
    </source>
</evidence>
<feature type="transmembrane region" description="Helical" evidence="7">
    <location>
        <begin position="6"/>
        <end position="24"/>
    </location>
</feature>
<evidence type="ECO:0000259" key="8">
    <source>
        <dbReference type="PROSITE" id="PS51007"/>
    </source>
</evidence>
<evidence type="ECO:0000313" key="9">
    <source>
        <dbReference type="EMBL" id="ESQ93612.1"/>
    </source>
</evidence>
<evidence type="ECO:0000256" key="7">
    <source>
        <dbReference type="SAM" id="Phobius"/>
    </source>
</evidence>
<keyword evidence="3 6" id="KW-0479">Metal-binding</keyword>
<dbReference type="GO" id="GO:0020037">
    <property type="term" value="F:heme binding"/>
    <property type="evidence" value="ECO:0007669"/>
    <property type="project" value="InterPro"/>
</dbReference>
<feature type="domain" description="Cytochrome c" evidence="8">
    <location>
        <begin position="72"/>
        <end position="176"/>
    </location>
</feature>
<dbReference type="InterPro" id="IPR036909">
    <property type="entry name" value="Cyt_c-like_dom_sf"/>
</dbReference>
<keyword evidence="7" id="KW-0472">Membrane</keyword>
<keyword evidence="10" id="KW-1185">Reference proteome</keyword>
<evidence type="ECO:0000256" key="4">
    <source>
        <dbReference type="ARBA" id="ARBA00022982"/>
    </source>
</evidence>
<evidence type="ECO:0000256" key="6">
    <source>
        <dbReference type="PROSITE-ProRule" id="PRU00433"/>
    </source>
</evidence>
<name>V4PI54_9CAUL</name>
<dbReference type="EMBL" id="AWGB01000007">
    <property type="protein sequence ID" value="ESQ93612.1"/>
    <property type="molecule type" value="Genomic_DNA"/>
</dbReference>
<dbReference type="PRINTS" id="PR00604">
    <property type="entry name" value="CYTCHRMECIAB"/>
</dbReference>
<keyword evidence="2 6" id="KW-0349">Heme</keyword>
<dbReference type="Gene3D" id="1.10.760.10">
    <property type="entry name" value="Cytochrome c-like domain"/>
    <property type="match status" value="1"/>
</dbReference>
<keyword evidence="1" id="KW-0813">Transport</keyword>
<organism evidence="9 10">
    <name type="scientific">Asticcacaulis benevestitus DSM 16100 = ATCC BAA-896</name>
    <dbReference type="NCBI Taxonomy" id="1121022"/>
    <lineage>
        <taxon>Bacteria</taxon>
        <taxon>Pseudomonadati</taxon>
        <taxon>Pseudomonadota</taxon>
        <taxon>Alphaproteobacteria</taxon>
        <taxon>Caulobacterales</taxon>
        <taxon>Caulobacteraceae</taxon>
        <taxon>Asticcacaulis</taxon>
    </lineage>
</organism>
<dbReference type="InterPro" id="IPR002327">
    <property type="entry name" value="Cyt_c_1A/1B"/>
</dbReference>
<dbReference type="SUPFAM" id="SSF46626">
    <property type="entry name" value="Cytochrome c"/>
    <property type="match status" value="1"/>
</dbReference>
<accession>V4PI54</accession>
<keyword evidence="5 6" id="KW-0408">Iron</keyword>
<keyword evidence="7" id="KW-0812">Transmembrane</keyword>
<keyword evidence="7" id="KW-1133">Transmembrane helix</keyword>
<dbReference type="GO" id="GO:0009055">
    <property type="term" value="F:electron transfer activity"/>
    <property type="evidence" value="ECO:0007669"/>
    <property type="project" value="InterPro"/>
</dbReference>
<comment type="caution">
    <text evidence="9">The sequence shown here is derived from an EMBL/GenBank/DDBJ whole genome shotgun (WGS) entry which is preliminary data.</text>
</comment>
<evidence type="ECO:0000256" key="3">
    <source>
        <dbReference type="ARBA" id="ARBA00022723"/>
    </source>
</evidence>
<dbReference type="RefSeq" id="WP_023447271.1">
    <property type="nucleotide sequence ID" value="NZ_AWGB01000007.1"/>
</dbReference>
<evidence type="ECO:0000313" key="10">
    <source>
        <dbReference type="Proteomes" id="UP000017837"/>
    </source>
</evidence>
<proteinExistence type="predicted"/>
<dbReference type="PATRIC" id="fig|1121022.4.peg.927"/>
<feature type="non-terminal residue" evidence="9">
    <location>
        <position position="196"/>
    </location>
</feature>
<dbReference type="InterPro" id="IPR009056">
    <property type="entry name" value="Cyt_c-like_dom"/>
</dbReference>
<dbReference type="STRING" id="1121022.GCA_000376105_02786"/>
<sequence>MSGDLQVNKILGAVLATGLVIMGVRVGSEMLFHREAPEKPGYAIEVADTGGEAGAAAAVETLPDWGTVLATADVAAGEKTFTTKCTSCHNDKEGGPNAIGPNLWGAVGRPVASHAGFSYSDAMKAHVADAPAWSYDALFHFLGAPGKVVKGTKMTFAGVKKPEERINLIAYLHTQGSTGYAVPAPDPTRAPGAAPA</sequence>
<keyword evidence="4" id="KW-0249">Electron transport</keyword>